<feature type="coiled-coil region" evidence="1">
    <location>
        <begin position="864"/>
        <end position="891"/>
    </location>
</feature>
<feature type="compositionally biased region" description="Basic and acidic residues" evidence="2">
    <location>
        <begin position="8"/>
        <end position="26"/>
    </location>
</feature>
<keyword evidence="4" id="KW-1185">Reference proteome</keyword>
<dbReference type="OrthoDB" id="6334211at2759"/>
<dbReference type="Proteomes" id="UP000193944">
    <property type="component" value="Unassembled WGS sequence"/>
</dbReference>
<accession>A0A1Y1XP07</accession>
<dbReference type="CDD" id="cd22973">
    <property type="entry name" value="DD_CATIP"/>
    <property type="match status" value="1"/>
</dbReference>
<evidence type="ECO:0000313" key="3">
    <source>
        <dbReference type="EMBL" id="ORX87054.1"/>
    </source>
</evidence>
<dbReference type="STRING" id="1754192.A0A1Y1XP07"/>
<feature type="region of interest" description="Disordered" evidence="2">
    <location>
        <begin position="1"/>
        <end position="35"/>
    </location>
</feature>
<feature type="compositionally biased region" description="Low complexity" evidence="2">
    <location>
        <begin position="65"/>
        <end position="81"/>
    </location>
</feature>
<gene>
    <name evidence="3" type="ORF">BCR32DRAFT_289591</name>
</gene>
<dbReference type="InterPro" id="IPR047501">
    <property type="entry name" value="DD_CATIP"/>
</dbReference>
<feature type="compositionally biased region" description="Basic and acidic residues" evidence="2">
    <location>
        <begin position="47"/>
        <end position="63"/>
    </location>
</feature>
<dbReference type="EMBL" id="MCFG01000013">
    <property type="protein sequence ID" value="ORX87054.1"/>
    <property type="molecule type" value="Genomic_DNA"/>
</dbReference>
<proteinExistence type="predicted"/>
<evidence type="ECO:0008006" key="5">
    <source>
        <dbReference type="Google" id="ProtNLM"/>
    </source>
</evidence>
<protein>
    <recommendedName>
        <fullName evidence="5">RIIa domain-containing protein</fullName>
    </recommendedName>
</protein>
<reference evidence="3 4" key="2">
    <citation type="submission" date="2016-08" db="EMBL/GenBank/DDBJ databases">
        <title>Pervasive Adenine N6-methylation of Active Genes in Fungi.</title>
        <authorList>
            <consortium name="DOE Joint Genome Institute"/>
            <person name="Mondo S.J."/>
            <person name="Dannebaum R.O."/>
            <person name="Kuo R.C."/>
            <person name="Labutti K."/>
            <person name="Haridas S."/>
            <person name="Kuo A."/>
            <person name="Salamov A."/>
            <person name="Ahrendt S.R."/>
            <person name="Lipzen A."/>
            <person name="Sullivan W."/>
            <person name="Andreopoulos W.B."/>
            <person name="Clum A."/>
            <person name="Lindquist E."/>
            <person name="Daum C."/>
            <person name="Ramamoorthy G.K."/>
            <person name="Gryganskyi A."/>
            <person name="Culley D."/>
            <person name="Magnuson J.K."/>
            <person name="James T.Y."/>
            <person name="O'Malley M.A."/>
            <person name="Stajich J.E."/>
            <person name="Spatafora J.W."/>
            <person name="Visel A."/>
            <person name="Grigoriev I.V."/>
        </authorList>
    </citation>
    <scope>NUCLEOTIDE SEQUENCE [LARGE SCALE GENOMIC DNA]</scope>
    <source>
        <strain evidence="3 4">S4</strain>
    </source>
</reference>
<name>A0A1Y1XP07_9FUNG</name>
<feature type="region of interest" description="Disordered" evidence="2">
    <location>
        <begin position="47"/>
        <end position="81"/>
    </location>
</feature>
<comment type="caution">
    <text evidence="3">The sequence shown here is derived from an EMBL/GenBank/DDBJ whole genome shotgun (WGS) entry which is preliminary data.</text>
</comment>
<evidence type="ECO:0000256" key="1">
    <source>
        <dbReference type="SAM" id="Coils"/>
    </source>
</evidence>
<evidence type="ECO:0000256" key="2">
    <source>
        <dbReference type="SAM" id="MobiDB-lite"/>
    </source>
</evidence>
<dbReference type="AlphaFoldDB" id="A0A1Y1XP07"/>
<reference evidence="3 4" key="1">
    <citation type="submission" date="2016-08" db="EMBL/GenBank/DDBJ databases">
        <title>A Parts List for Fungal Cellulosomes Revealed by Comparative Genomics.</title>
        <authorList>
            <consortium name="DOE Joint Genome Institute"/>
            <person name="Haitjema C.H."/>
            <person name="Gilmore S.P."/>
            <person name="Henske J.K."/>
            <person name="Solomon K.V."/>
            <person name="De Groot R."/>
            <person name="Kuo A."/>
            <person name="Mondo S.J."/>
            <person name="Salamov A.A."/>
            <person name="Labutti K."/>
            <person name="Zhao Z."/>
            <person name="Chiniquy J."/>
            <person name="Barry K."/>
            <person name="Brewer H.M."/>
            <person name="Purvine S.O."/>
            <person name="Wright A.T."/>
            <person name="Boxma B."/>
            <person name="Van Alen T."/>
            <person name="Hackstein J.H."/>
            <person name="Baker S.E."/>
            <person name="Grigoriev I.V."/>
            <person name="O'Malley M.A."/>
        </authorList>
    </citation>
    <scope>NUCLEOTIDE SEQUENCE [LARGE SCALE GENOMIC DNA]</scope>
    <source>
        <strain evidence="3 4">S4</strain>
    </source>
</reference>
<keyword evidence="1" id="KW-0175">Coiled coil</keyword>
<organism evidence="3 4">
    <name type="scientific">Anaeromyces robustus</name>
    <dbReference type="NCBI Taxonomy" id="1754192"/>
    <lineage>
        <taxon>Eukaryota</taxon>
        <taxon>Fungi</taxon>
        <taxon>Fungi incertae sedis</taxon>
        <taxon>Chytridiomycota</taxon>
        <taxon>Chytridiomycota incertae sedis</taxon>
        <taxon>Neocallimastigomycetes</taxon>
        <taxon>Neocallimastigales</taxon>
        <taxon>Neocallimastigaceae</taxon>
        <taxon>Anaeromyces</taxon>
    </lineage>
</organism>
<evidence type="ECO:0000313" key="4">
    <source>
        <dbReference type="Proteomes" id="UP000193944"/>
    </source>
</evidence>
<sequence length="1056" mass="122682">MLSNENLNSKEKLYNSNDKNLDKFENDNENINNTSLKSSKSISYKNESIRNLDNENTKNDIKTENSYNSENSNNSNVTNNNKDSTFNNISISHLQNINDNCIYENNIVNEVNNQIKSSIDHHPDYLSKYLFTNKSYIGTNKYDSIKEPKFPTKDETPIWKIDISLNEKSKVLIDILDHYEPISSIYTSEKLTLNEKDHFGYYSILIRESFYNDELCYYICTDIKIYDKNTSETIVDKVTVAYVSTSLYTLNQTTREYIGLCEDQNNIKHYILTKFRIINYKTDKQNFIYSIYDENYYNENSKIIIAPHILTEGGEEILSRIFGLILDEDSKDNLLNSTEFISLINDELKITKFTLKTTDKKYINGYEKEKIEEITEEIKYNNCLNRISKIHEIENMKKELEEMELESSWDTLNSYDYLDLPKKIIELKKVIDTKQEMLDNEIKNDSDIKNLKVFDINENGEKSNNVIHINNVNSIKKSYIPINREKYFINITQSEEDNQENIKKEDSLINQNENNLLINDEKNIFNQSNYVNNSKEFKSSNSSLNSLSSYKESIGDEDVIKKSKSSVKSNSINTLDGLNKHNSLSSNKFIEDNQIKLNNDNINNEDSNTLPELIEKSGIPSQKDISSLEKLKNSLTNIFNNSSVSLKSDKTSQDAIINNVSSSLENENNTNNKSSIESINYINSKSNNSITLESVTKNEISQSITENNDIIHNKSSISLNDVKNDKNSINNENNNNQNIEDNTTVITRTITTTETKNTSQNIETNESIKIINNKNNEILQTTETFQITQTITTTENVKTTENIKINEAKNESNEMDKINEAKNENNYFDKINETKNKGYEIDETKNDSNNIKTQIYKENNNIIMNNKSVSMDSLQNEIESIKQKLNEELQDPTLKPNDDDLNNIKNEMNSEINESKSNRIMSLKNELSEDPHISEVKRLFGMDIPQSILYPYIEYDYQHQEGYLRIYCSKWQVAFNNDIFSKKDKYVLKDEHLLDSPDAKSEYLTIKDKTKNQYTKYLKNNPHLKKLISDYLQLLLSKKPKDVYIFTKNYFNNNEL</sequence>